<keyword evidence="4" id="KW-0804">Transcription</keyword>
<sequence length="197" mass="22922">MEASTLIPTLLHDWLAGDDTHFKPLFEYYFPRLKRYTAAFTGDSAISEELAMNVLLKVWQQKSRVADVQDFNSYLFTMMRHETVSMLRRRKTTDTLRTADDNTPATENISDTISYRELMVRYHHCLDKLPPRRREAFILNRERGMSYAEIAALLNVSVFTVQNHIASSLKYLRSELQDYADFLALVVLVSIPMLTVY</sequence>
<dbReference type="InterPro" id="IPR007627">
    <property type="entry name" value="RNA_pol_sigma70_r2"/>
</dbReference>
<dbReference type="InterPro" id="IPR036388">
    <property type="entry name" value="WH-like_DNA-bd_sf"/>
</dbReference>
<dbReference type="PANTHER" id="PTHR43133:SF46">
    <property type="entry name" value="RNA POLYMERASE SIGMA-70 FACTOR ECF SUBFAMILY"/>
    <property type="match status" value="1"/>
</dbReference>
<dbReference type="Gene3D" id="1.10.1740.10">
    <property type="match status" value="1"/>
</dbReference>
<dbReference type="GO" id="GO:0016987">
    <property type="term" value="F:sigma factor activity"/>
    <property type="evidence" value="ECO:0007669"/>
    <property type="project" value="UniProtKB-KW"/>
</dbReference>
<evidence type="ECO:0000256" key="2">
    <source>
        <dbReference type="ARBA" id="ARBA00023015"/>
    </source>
</evidence>
<dbReference type="Pfam" id="PF04542">
    <property type="entry name" value="Sigma70_r2"/>
    <property type="match status" value="1"/>
</dbReference>
<dbReference type="InterPro" id="IPR013324">
    <property type="entry name" value="RNA_pol_sigma_r3/r4-like"/>
</dbReference>
<dbReference type="SUPFAM" id="SSF88946">
    <property type="entry name" value="Sigma2 domain of RNA polymerase sigma factors"/>
    <property type="match status" value="1"/>
</dbReference>
<dbReference type="Gene3D" id="1.10.10.10">
    <property type="entry name" value="Winged helix-like DNA-binding domain superfamily/Winged helix DNA-binding domain"/>
    <property type="match status" value="1"/>
</dbReference>
<dbReference type="SUPFAM" id="SSF88659">
    <property type="entry name" value="Sigma3 and sigma4 domains of RNA polymerase sigma factors"/>
    <property type="match status" value="1"/>
</dbReference>
<evidence type="ECO:0000256" key="3">
    <source>
        <dbReference type="ARBA" id="ARBA00023082"/>
    </source>
</evidence>
<dbReference type="Proteomes" id="UP000281028">
    <property type="component" value="Unassembled WGS sequence"/>
</dbReference>
<gene>
    <name evidence="5" type="ORF">ECE50_008600</name>
</gene>
<protein>
    <submittedName>
        <fullName evidence="5">RNA polymerase sigma-70 factor</fullName>
    </submittedName>
</protein>
<evidence type="ECO:0000256" key="4">
    <source>
        <dbReference type="ARBA" id="ARBA00023163"/>
    </source>
</evidence>
<evidence type="ECO:0000313" key="6">
    <source>
        <dbReference type="Proteomes" id="UP000281028"/>
    </source>
</evidence>
<keyword evidence="6" id="KW-1185">Reference proteome</keyword>
<dbReference type="InterPro" id="IPR013249">
    <property type="entry name" value="RNA_pol_sigma70_r4_t2"/>
</dbReference>
<dbReference type="InterPro" id="IPR039425">
    <property type="entry name" value="RNA_pol_sigma-70-like"/>
</dbReference>
<organism evidence="5 6">
    <name type="scientific">Chitinophaga solisilvae</name>
    <dbReference type="NCBI Taxonomy" id="1233460"/>
    <lineage>
        <taxon>Bacteria</taxon>
        <taxon>Pseudomonadati</taxon>
        <taxon>Bacteroidota</taxon>
        <taxon>Chitinophagia</taxon>
        <taxon>Chitinophagales</taxon>
        <taxon>Chitinophagaceae</taxon>
        <taxon>Chitinophaga</taxon>
    </lineage>
</organism>
<proteinExistence type="inferred from homology"/>
<keyword evidence="3" id="KW-0731">Sigma factor</keyword>
<dbReference type="EMBL" id="RIAR02000001">
    <property type="protein sequence ID" value="NSL86887.1"/>
    <property type="molecule type" value="Genomic_DNA"/>
</dbReference>
<reference evidence="5" key="1">
    <citation type="submission" date="2020-05" db="EMBL/GenBank/DDBJ databases">
        <title>Chitinophaga laudate sp. nov., isolated from a tropical peat swamp.</title>
        <authorList>
            <person name="Goh C.B.S."/>
            <person name="Lee M.S."/>
            <person name="Parimannan S."/>
            <person name="Pasbakhsh P."/>
            <person name="Yule C.M."/>
            <person name="Rajandas H."/>
            <person name="Loke S."/>
            <person name="Croft L."/>
            <person name="Tan J.B.L."/>
        </authorList>
    </citation>
    <scope>NUCLEOTIDE SEQUENCE</scope>
    <source>
        <strain evidence="5">Mgbs1</strain>
    </source>
</reference>
<evidence type="ECO:0000256" key="1">
    <source>
        <dbReference type="ARBA" id="ARBA00010641"/>
    </source>
</evidence>
<accession>A0A3S1B5B8</accession>
<dbReference type="GO" id="GO:0003677">
    <property type="term" value="F:DNA binding"/>
    <property type="evidence" value="ECO:0007669"/>
    <property type="project" value="InterPro"/>
</dbReference>
<dbReference type="PANTHER" id="PTHR43133">
    <property type="entry name" value="RNA POLYMERASE ECF-TYPE SIGMA FACTO"/>
    <property type="match status" value="1"/>
</dbReference>
<dbReference type="InterPro" id="IPR014327">
    <property type="entry name" value="RNA_pol_sigma70_bacteroid"/>
</dbReference>
<dbReference type="NCBIfam" id="TIGR02937">
    <property type="entry name" value="sigma70-ECF"/>
    <property type="match status" value="1"/>
</dbReference>
<dbReference type="NCBIfam" id="TIGR02985">
    <property type="entry name" value="Sig70_bacteroi1"/>
    <property type="match status" value="1"/>
</dbReference>
<dbReference type="OrthoDB" id="711087at2"/>
<comment type="caution">
    <text evidence="5">The sequence shown here is derived from an EMBL/GenBank/DDBJ whole genome shotgun (WGS) entry which is preliminary data.</text>
</comment>
<dbReference type="CDD" id="cd06171">
    <property type="entry name" value="Sigma70_r4"/>
    <property type="match status" value="1"/>
</dbReference>
<dbReference type="Pfam" id="PF08281">
    <property type="entry name" value="Sigma70_r4_2"/>
    <property type="match status" value="1"/>
</dbReference>
<keyword evidence="2" id="KW-0805">Transcription regulation</keyword>
<name>A0A3S1B5B8_9BACT</name>
<comment type="similarity">
    <text evidence="1">Belongs to the sigma-70 factor family. ECF subfamily.</text>
</comment>
<dbReference type="GO" id="GO:0006352">
    <property type="term" value="P:DNA-templated transcription initiation"/>
    <property type="evidence" value="ECO:0007669"/>
    <property type="project" value="InterPro"/>
</dbReference>
<dbReference type="InterPro" id="IPR014284">
    <property type="entry name" value="RNA_pol_sigma-70_dom"/>
</dbReference>
<dbReference type="AlphaFoldDB" id="A0A3S1B5B8"/>
<evidence type="ECO:0000313" key="5">
    <source>
        <dbReference type="EMBL" id="NSL86887.1"/>
    </source>
</evidence>
<dbReference type="InterPro" id="IPR013325">
    <property type="entry name" value="RNA_pol_sigma_r2"/>
</dbReference>